<organism evidence="9 10">
    <name type="scientific">Klenkia taihuensis</name>
    <dbReference type="NCBI Taxonomy" id="1225127"/>
    <lineage>
        <taxon>Bacteria</taxon>
        <taxon>Bacillati</taxon>
        <taxon>Actinomycetota</taxon>
        <taxon>Actinomycetes</taxon>
        <taxon>Geodermatophilales</taxon>
        <taxon>Geodermatophilaceae</taxon>
        <taxon>Klenkia</taxon>
    </lineage>
</organism>
<dbReference type="Proteomes" id="UP000199022">
    <property type="component" value="Unassembled WGS sequence"/>
</dbReference>
<evidence type="ECO:0000313" key="9">
    <source>
        <dbReference type="EMBL" id="SFC89474.1"/>
    </source>
</evidence>
<sequence>MTALHDRAVQHPAPAVPAPASRAGVGETLRLAGTALAPMLARGIILRRPPLVRLADRLQLDDRAVRALQASRRRHGDGPLLLRVPGRSLALVLSARDAGRLLAEGPTPFSPATREKRAALQHFQPRGVLISPPEERPARRAWNETALQVDVPLHAQAASVAQIAAQELSGLRTAGRWDWDTFAPAWWRAVRRLTLGDAARDDEALTDLLGRLRSRANWAFLRRTDGPARAELLRRIEAYVQAAEPGSLAATVAALPADPDVHVADQVAHWLFAWDAAGIATHRSLALLAGHPAHAAAVAEEVDRADAVAPDLPLLRATVLESVRLWPTTLAVLRESTQDTDWAGSTVPAGTTFVIASSLAHRDDELLDDADRFAPQLWADDAAPGGTSASLWSMVPFSAGPARCPGRDLVLYTTGVALSVLTAGHRVEQVAGRRVVEGTALPRSLDHTALAYRVS</sequence>
<dbReference type="STRING" id="1225127.SAMN05661030_1854"/>
<dbReference type="InterPro" id="IPR002403">
    <property type="entry name" value="Cyt_P450_E_grp-IV"/>
</dbReference>
<comment type="similarity">
    <text evidence="1">Belongs to the cytochrome P450 family.</text>
</comment>
<keyword evidence="6" id="KW-0503">Monooxygenase</keyword>
<dbReference type="OrthoDB" id="7376058at2"/>
<comment type="cofactor">
    <cofactor evidence="7">
        <name>heme</name>
        <dbReference type="ChEBI" id="CHEBI:30413"/>
    </cofactor>
</comment>
<dbReference type="GO" id="GO:0016705">
    <property type="term" value="F:oxidoreductase activity, acting on paired donors, with incorporation or reduction of molecular oxygen"/>
    <property type="evidence" value="ECO:0007669"/>
    <property type="project" value="InterPro"/>
</dbReference>
<evidence type="ECO:0000256" key="2">
    <source>
        <dbReference type="ARBA" id="ARBA00022617"/>
    </source>
</evidence>
<name>A0A1I1MVJ1_9ACTN</name>
<proteinExistence type="inferred from homology"/>
<feature type="binding site" description="axial binding residue" evidence="7">
    <location>
        <position position="404"/>
    </location>
    <ligand>
        <name>heme</name>
        <dbReference type="ChEBI" id="CHEBI:30413"/>
    </ligand>
    <ligandPart>
        <name>Fe</name>
        <dbReference type="ChEBI" id="CHEBI:18248"/>
    </ligandPart>
</feature>
<keyword evidence="3 7" id="KW-0479">Metal-binding</keyword>
<dbReference type="Pfam" id="PF00067">
    <property type="entry name" value="p450"/>
    <property type="match status" value="1"/>
</dbReference>
<dbReference type="Gene3D" id="1.10.630.10">
    <property type="entry name" value="Cytochrome P450"/>
    <property type="match status" value="1"/>
</dbReference>
<dbReference type="InterPro" id="IPR001128">
    <property type="entry name" value="Cyt_P450"/>
</dbReference>
<dbReference type="GO" id="GO:0005506">
    <property type="term" value="F:iron ion binding"/>
    <property type="evidence" value="ECO:0007669"/>
    <property type="project" value="InterPro"/>
</dbReference>
<dbReference type="PANTHER" id="PTHR24291">
    <property type="entry name" value="CYTOCHROME P450 FAMILY 4"/>
    <property type="match status" value="1"/>
</dbReference>
<evidence type="ECO:0000256" key="7">
    <source>
        <dbReference type="PIRSR" id="PIRSR602403-1"/>
    </source>
</evidence>
<keyword evidence="2 7" id="KW-0349">Heme</keyword>
<dbReference type="AlphaFoldDB" id="A0A1I1MVJ1"/>
<keyword evidence="10" id="KW-1185">Reference proteome</keyword>
<dbReference type="InterPro" id="IPR050196">
    <property type="entry name" value="Cytochrome_P450_Monoox"/>
</dbReference>
<dbReference type="GO" id="GO:0020037">
    <property type="term" value="F:heme binding"/>
    <property type="evidence" value="ECO:0007669"/>
    <property type="project" value="InterPro"/>
</dbReference>
<keyword evidence="4" id="KW-0560">Oxidoreductase</keyword>
<evidence type="ECO:0000256" key="6">
    <source>
        <dbReference type="ARBA" id="ARBA00023033"/>
    </source>
</evidence>
<dbReference type="PANTHER" id="PTHR24291:SF50">
    <property type="entry name" value="BIFUNCTIONAL ALBAFLAVENONE MONOOXYGENASE_TERPENE SYNTHASE"/>
    <property type="match status" value="1"/>
</dbReference>
<evidence type="ECO:0000256" key="1">
    <source>
        <dbReference type="ARBA" id="ARBA00010617"/>
    </source>
</evidence>
<dbReference type="GO" id="GO:0004497">
    <property type="term" value="F:monooxygenase activity"/>
    <property type="evidence" value="ECO:0007669"/>
    <property type="project" value="UniProtKB-KW"/>
</dbReference>
<evidence type="ECO:0000313" key="10">
    <source>
        <dbReference type="Proteomes" id="UP000199022"/>
    </source>
</evidence>
<accession>A0A1I1MVJ1</accession>
<dbReference type="EMBL" id="FOMD01000002">
    <property type="protein sequence ID" value="SFC89474.1"/>
    <property type="molecule type" value="Genomic_DNA"/>
</dbReference>
<keyword evidence="5 7" id="KW-0408">Iron</keyword>
<feature type="region of interest" description="Disordered" evidence="8">
    <location>
        <begin position="1"/>
        <end position="22"/>
    </location>
</feature>
<dbReference type="SUPFAM" id="SSF48264">
    <property type="entry name" value="Cytochrome P450"/>
    <property type="match status" value="1"/>
</dbReference>
<gene>
    <name evidence="9" type="ORF">SAMN05661030_1854</name>
</gene>
<reference evidence="10" key="1">
    <citation type="submission" date="2016-10" db="EMBL/GenBank/DDBJ databases">
        <authorList>
            <person name="Varghese N."/>
            <person name="Submissions S."/>
        </authorList>
    </citation>
    <scope>NUCLEOTIDE SEQUENCE [LARGE SCALE GENOMIC DNA]</scope>
    <source>
        <strain evidence="10">DSM 45962</strain>
    </source>
</reference>
<evidence type="ECO:0000256" key="8">
    <source>
        <dbReference type="SAM" id="MobiDB-lite"/>
    </source>
</evidence>
<evidence type="ECO:0000256" key="3">
    <source>
        <dbReference type="ARBA" id="ARBA00022723"/>
    </source>
</evidence>
<dbReference type="InterPro" id="IPR036396">
    <property type="entry name" value="Cyt_P450_sf"/>
</dbReference>
<dbReference type="PRINTS" id="PR00465">
    <property type="entry name" value="EP450IV"/>
</dbReference>
<evidence type="ECO:0000256" key="4">
    <source>
        <dbReference type="ARBA" id="ARBA00023002"/>
    </source>
</evidence>
<dbReference type="RefSeq" id="WP_091556976.1">
    <property type="nucleotide sequence ID" value="NZ_BNAC01000004.1"/>
</dbReference>
<evidence type="ECO:0000256" key="5">
    <source>
        <dbReference type="ARBA" id="ARBA00023004"/>
    </source>
</evidence>
<protein>
    <submittedName>
        <fullName evidence="9">Cytochrome P450</fullName>
    </submittedName>
</protein>